<dbReference type="InterPro" id="IPR001910">
    <property type="entry name" value="Inosine/uridine_hydrolase_dom"/>
</dbReference>
<keyword evidence="3" id="KW-1185">Reference proteome</keyword>
<dbReference type="PANTHER" id="PTHR46190">
    <property type="entry name" value="SI:CH211-201H21.5-RELATED"/>
    <property type="match status" value="1"/>
</dbReference>
<comment type="similarity">
    <text evidence="1">Belongs to the IUNH family.</text>
</comment>
<proteinExistence type="inferred from homology"/>
<protein>
    <submittedName>
        <fullName evidence="4">Uncharacterized protein C1683.06c-like</fullName>
    </submittedName>
</protein>
<dbReference type="GeneID" id="100376562"/>
<evidence type="ECO:0000256" key="1">
    <source>
        <dbReference type="ARBA" id="ARBA00009176"/>
    </source>
</evidence>
<accession>A0ABM0GLY2</accession>
<dbReference type="Proteomes" id="UP000694865">
    <property type="component" value="Unplaced"/>
</dbReference>
<organism evidence="3 4">
    <name type="scientific">Saccoglossus kowalevskii</name>
    <name type="common">Acorn worm</name>
    <dbReference type="NCBI Taxonomy" id="10224"/>
    <lineage>
        <taxon>Eukaryota</taxon>
        <taxon>Metazoa</taxon>
        <taxon>Hemichordata</taxon>
        <taxon>Enteropneusta</taxon>
        <taxon>Harrimaniidae</taxon>
        <taxon>Saccoglossus</taxon>
    </lineage>
</organism>
<feature type="domain" description="Inosine/uridine-preferring nucleoside hydrolase" evidence="2">
    <location>
        <begin position="8"/>
        <end position="309"/>
    </location>
</feature>
<dbReference type="SUPFAM" id="SSF53590">
    <property type="entry name" value="Nucleoside hydrolase"/>
    <property type="match status" value="1"/>
</dbReference>
<name>A0ABM0GLY2_SACKO</name>
<dbReference type="Pfam" id="PF01156">
    <property type="entry name" value="IU_nuc_hydro"/>
    <property type="match status" value="1"/>
</dbReference>
<dbReference type="PANTHER" id="PTHR46190:SF1">
    <property type="entry name" value="SI:CH211-201H21.5"/>
    <property type="match status" value="1"/>
</dbReference>
<gene>
    <name evidence="4" type="primary">LOC100376562</name>
</gene>
<dbReference type="CDD" id="cd02649">
    <property type="entry name" value="nuc_hydro_CeIAG"/>
    <property type="match status" value="1"/>
</dbReference>
<reference evidence="4" key="1">
    <citation type="submission" date="2025-08" db="UniProtKB">
        <authorList>
            <consortium name="RefSeq"/>
        </authorList>
    </citation>
    <scope>IDENTIFICATION</scope>
    <source>
        <tissue evidence="4">Testes</tissue>
    </source>
</reference>
<dbReference type="RefSeq" id="XP_002732851.1">
    <property type="nucleotide sequence ID" value="XM_002732805.2"/>
</dbReference>
<dbReference type="Gene3D" id="3.90.245.10">
    <property type="entry name" value="Ribonucleoside hydrolase-like"/>
    <property type="match status" value="1"/>
</dbReference>
<dbReference type="InterPro" id="IPR036452">
    <property type="entry name" value="Ribo_hydro-like"/>
</dbReference>
<evidence type="ECO:0000313" key="4">
    <source>
        <dbReference type="RefSeq" id="XP_002732851.1"/>
    </source>
</evidence>
<evidence type="ECO:0000313" key="3">
    <source>
        <dbReference type="Proteomes" id="UP000694865"/>
    </source>
</evidence>
<sequence length="318" mass="35151">MTTDRIRMWIDCDPGVDDAEAIMIALSQPNVDVLGISCVNGNANVDQCCRNTLRVLKAYGREEIPVFRGSTTSLLDAGDCAPDFGDEDGLGDVPDVIIPDMSLLKSEHAVNALVKAVNQHPGEISLVALGPLTNVAMAVRMDADFRKKVKDLTVMGGNINSRGNITVCGEFNFAMDPEAACIVLNSMECPILILTTDICEEHPLTQSWMEERLNVETDKTKFVSAIIGIQFKYFENIYGLGKDNPYISWDSSTMVARLCKDAIVESVQHYATVELHGQLTRGQMVVDWYGKLNKHKNVNIIKKLNIDIVKEMLIQSIK</sequence>
<evidence type="ECO:0000259" key="2">
    <source>
        <dbReference type="Pfam" id="PF01156"/>
    </source>
</evidence>
<dbReference type="InterPro" id="IPR052775">
    <property type="entry name" value="IUN_hydrolase"/>
</dbReference>